<dbReference type="PANTHER" id="PTHR34818:SF1">
    <property type="entry name" value="PROTEIN BLI-3"/>
    <property type="match status" value="1"/>
</dbReference>
<evidence type="ECO:0000259" key="1">
    <source>
        <dbReference type="Pfam" id="PF16242"/>
    </source>
</evidence>
<dbReference type="RefSeq" id="WP_349929669.1">
    <property type="nucleotide sequence ID" value="NZ_CP157981.1"/>
</dbReference>
<dbReference type="AlphaFoldDB" id="A0AAU7T0H3"/>
<proteinExistence type="predicted"/>
<dbReference type="Pfam" id="PF16242">
    <property type="entry name" value="Pyrid_ox_like"/>
    <property type="match status" value="1"/>
</dbReference>
<dbReference type="SUPFAM" id="SSF50475">
    <property type="entry name" value="FMN-binding split barrel"/>
    <property type="match status" value="1"/>
</dbReference>
<evidence type="ECO:0000313" key="2">
    <source>
        <dbReference type="EMBL" id="XBU16978.1"/>
    </source>
</evidence>
<accession>A0AAU7T0H3</accession>
<dbReference type="PANTHER" id="PTHR34818">
    <property type="entry name" value="PROTEIN BLI-3"/>
    <property type="match status" value="1"/>
</dbReference>
<dbReference type="EMBL" id="CP157981">
    <property type="protein sequence ID" value="XBU16978.1"/>
    <property type="molecule type" value="Genomic_DNA"/>
</dbReference>
<dbReference type="Gene3D" id="2.30.110.10">
    <property type="entry name" value="Electron Transport, Fmn-binding Protein, Chain A"/>
    <property type="match status" value="1"/>
</dbReference>
<feature type="domain" description="General stress protein FMN-binding split barrel" evidence="1">
    <location>
        <begin position="6"/>
        <end position="154"/>
    </location>
</feature>
<dbReference type="InterPro" id="IPR052917">
    <property type="entry name" value="Stress-Dev_Protein"/>
</dbReference>
<organism evidence="2">
    <name type="scientific">Acinetobacter sp. A1-4-2</name>
    <dbReference type="NCBI Taxonomy" id="3156489"/>
    <lineage>
        <taxon>Bacteria</taxon>
        <taxon>Pseudomonadati</taxon>
        <taxon>Pseudomonadota</taxon>
        <taxon>Gammaproteobacteria</taxon>
        <taxon>Moraxellales</taxon>
        <taxon>Moraxellaceae</taxon>
        <taxon>Acinetobacter</taxon>
    </lineage>
</organism>
<protein>
    <submittedName>
        <fullName evidence="2">Pyridoxamine 5'-phosphate oxidase family protein</fullName>
    </submittedName>
</protein>
<dbReference type="InterPro" id="IPR012349">
    <property type="entry name" value="Split_barrel_FMN-bd"/>
</dbReference>
<reference evidence="2" key="1">
    <citation type="submission" date="2024-06" db="EMBL/GenBank/DDBJ databases">
        <authorList>
            <person name="Song Z."/>
        </authorList>
    </citation>
    <scope>NUCLEOTIDE SEQUENCE</scope>
    <source>
        <strain evidence="2">A1-4-2</strain>
    </source>
</reference>
<name>A0AAU7T0H3_9GAMM</name>
<dbReference type="InterPro" id="IPR038725">
    <property type="entry name" value="YdaG_split_barrel_FMN-bd"/>
</dbReference>
<gene>
    <name evidence="2" type="ORF">ABJ384_07425</name>
</gene>
<sequence>MTDNQDREKLWELIKEIRFSMISHSTESQEIHAQPMTMLNSERMNESQNLYFILKSSNDLVNAIESGRNQIGLSFAKPSDSIYVSISAHAHISTNSALIDELWNSWAENWFEGRDDPSVRVLVAEAVSAEYWNVTDNKMTQLFKVMKGSLTGKTDEPHAEHKKMNL</sequence>